<reference evidence="1 2" key="1">
    <citation type="submission" date="2018-11" db="EMBL/GenBank/DDBJ databases">
        <authorList>
            <consortium name="Pathogen Informatics"/>
        </authorList>
    </citation>
    <scope>NUCLEOTIDE SEQUENCE [LARGE SCALE GENOMIC DNA]</scope>
</reference>
<keyword evidence="2" id="KW-1185">Reference proteome</keyword>
<evidence type="ECO:0000313" key="2">
    <source>
        <dbReference type="Proteomes" id="UP000267096"/>
    </source>
</evidence>
<sequence>MSELKQLISTRRETPHHAVGWWKWAMTGIFGVAEIVVRTF</sequence>
<organism evidence="1 2">
    <name type="scientific">Anisakis simplex</name>
    <name type="common">Herring worm</name>
    <dbReference type="NCBI Taxonomy" id="6269"/>
    <lineage>
        <taxon>Eukaryota</taxon>
        <taxon>Metazoa</taxon>
        <taxon>Ecdysozoa</taxon>
        <taxon>Nematoda</taxon>
        <taxon>Chromadorea</taxon>
        <taxon>Rhabditida</taxon>
        <taxon>Spirurina</taxon>
        <taxon>Ascaridomorpha</taxon>
        <taxon>Ascaridoidea</taxon>
        <taxon>Anisakidae</taxon>
        <taxon>Anisakis</taxon>
        <taxon>Anisakis simplex complex</taxon>
    </lineage>
</organism>
<dbReference type="Proteomes" id="UP000267096">
    <property type="component" value="Unassembled WGS sequence"/>
</dbReference>
<dbReference type="EMBL" id="UYRR01039958">
    <property type="protein sequence ID" value="VDK77923.1"/>
    <property type="molecule type" value="Genomic_DNA"/>
</dbReference>
<dbReference type="OrthoDB" id="10457028at2759"/>
<name>A0A3P6T5B0_ANISI</name>
<accession>A0A3P6T5B0</accession>
<proteinExistence type="predicted"/>
<dbReference type="AlphaFoldDB" id="A0A3P6T5B0"/>
<evidence type="ECO:0000313" key="1">
    <source>
        <dbReference type="EMBL" id="VDK77923.1"/>
    </source>
</evidence>
<gene>
    <name evidence="1" type="ORF">ASIM_LOCUS20558</name>
</gene>
<protein>
    <submittedName>
        <fullName evidence="1">Uncharacterized protein</fullName>
    </submittedName>
</protein>